<organism evidence="3 4">
    <name type="scientific">Paenibacillus sophorae</name>
    <dbReference type="NCBI Taxonomy" id="1333845"/>
    <lineage>
        <taxon>Bacteria</taxon>
        <taxon>Bacillati</taxon>
        <taxon>Bacillota</taxon>
        <taxon>Bacilli</taxon>
        <taxon>Bacillales</taxon>
        <taxon>Paenibacillaceae</taxon>
        <taxon>Paenibacillus</taxon>
    </lineage>
</organism>
<proteinExistence type="predicted"/>
<name>A0A1H8FGR8_9BACL</name>
<sequence length="84" mass="9649">MTGMQYVRLGNTGMEVSRLTLGCMSYGVPERGNHEWTLNEEQSRPFIQRALELGINFFDTAKYLLGWNKRGNRRQSAEGLRRPG</sequence>
<dbReference type="PANTHER" id="PTHR43364:SF4">
    <property type="entry name" value="NAD(P)-LINKED OXIDOREDUCTASE SUPERFAMILY PROTEIN"/>
    <property type="match status" value="1"/>
</dbReference>
<dbReference type="PANTHER" id="PTHR43364">
    <property type="entry name" value="NADH-SPECIFIC METHYLGLYOXAL REDUCTASE-RELATED"/>
    <property type="match status" value="1"/>
</dbReference>
<dbReference type="InterPro" id="IPR036812">
    <property type="entry name" value="NAD(P)_OxRdtase_dom_sf"/>
</dbReference>
<evidence type="ECO:0000259" key="2">
    <source>
        <dbReference type="Pfam" id="PF00248"/>
    </source>
</evidence>
<evidence type="ECO:0000313" key="4">
    <source>
        <dbReference type="Proteomes" id="UP000198809"/>
    </source>
</evidence>
<evidence type="ECO:0000256" key="1">
    <source>
        <dbReference type="ARBA" id="ARBA00023002"/>
    </source>
</evidence>
<dbReference type="SUPFAM" id="SSF51430">
    <property type="entry name" value="NAD(P)-linked oxidoreductase"/>
    <property type="match status" value="1"/>
</dbReference>
<dbReference type="InterPro" id="IPR050523">
    <property type="entry name" value="AKR_Detox_Biosynth"/>
</dbReference>
<dbReference type="GO" id="GO:0016491">
    <property type="term" value="F:oxidoreductase activity"/>
    <property type="evidence" value="ECO:0007669"/>
    <property type="project" value="UniProtKB-KW"/>
</dbReference>
<feature type="domain" description="NADP-dependent oxidoreductase" evidence="2">
    <location>
        <begin position="20"/>
        <end position="63"/>
    </location>
</feature>
<dbReference type="STRING" id="1333845.SAMN04487895_101117"/>
<dbReference type="GO" id="GO:0005829">
    <property type="term" value="C:cytosol"/>
    <property type="evidence" value="ECO:0007669"/>
    <property type="project" value="TreeGrafter"/>
</dbReference>
<dbReference type="Pfam" id="PF00248">
    <property type="entry name" value="Aldo_ket_red"/>
    <property type="match status" value="1"/>
</dbReference>
<dbReference type="EMBL" id="FODH01000001">
    <property type="protein sequence ID" value="SEN31041.1"/>
    <property type="molecule type" value="Genomic_DNA"/>
</dbReference>
<dbReference type="AlphaFoldDB" id="A0A1H8FGR8"/>
<reference evidence="3 4" key="1">
    <citation type="submission" date="2016-10" db="EMBL/GenBank/DDBJ databases">
        <authorList>
            <person name="de Groot N.N."/>
        </authorList>
    </citation>
    <scope>NUCLEOTIDE SEQUENCE [LARGE SCALE GENOMIC DNA]</scope>
    <source>
        <strain evidence="3 4">CGMCC 1.10238</strain>
    </source>
</reference>
<dbReference type="InterPro" id="IPR023210">
    <property type="entry name" value="NADP_OxRdtase_dom"/>
</dbReference>
<dbReference type="Gene3D" id="3.20.20.100">
    <property type="entry name" value="NADP-dependent oxidoreductase domain"/>
    <property type="match status" value="1"/>
</dbReference>
<dbReference type="Proteomes" id="UP000198809">
    <property type="component" value="Unassembled WGS sequence"/>
</dbReference>
<evidence type="ECO:0000313" key="3">
    <source>
        <dbReference type="EMBL" id="SEN31041.1"/>
    </source>
</evidence>
<protein>
    <submittedName>
        <fullName evidence="3">Aldo/keto reductase family protein</fullName>
    </submittedName>
</protein>
<keyword evidence="1" id="KW-0560">Oxidoreductase</keyword>
<gene>
    <name evidence="3" type="ORF">SAMN04487895_101117</name>
</gene>
<accession>A0A1H8FGR8</accession>